<proteinExistence type="predicted"/>
<dbReference type="GO" id="GO:0006310">
    <property type="term" value="P:DNA recombination"/>
    <property type="evidence" value="ECO:0007669"/>
    <property type="project" value="UniProtKB-KW"/>
</dbReference>
<comment type="caution">
    <text evidence="4">The sequence shown here is derived from an EMBL/GenBank/DDBJ whole genome shotgun (WGS) entry which is preliminary data.</text>
</comment>
<dbReference type="Pfam" id="PF00589">
    <property type="entry name" value="Phage_integrase"/>
    <property type="match status" value="1"/>
</dbReference>
<dbReference type="SUPFAM" id="SSF56349">
    <property type="entry name" value="DNA breaking-rejoining enzymes"/>
    <property type="match status" value="1"/>
</dbReference>
<evidence type="ECO:0000259" key="2">
    <source>
        <dbReference type="PROSITE" id="PS51898"/>
    </source>
</evidence>
<reference evidence="4 5" key="2">
    <citation type="submission" date="2015-09" db="EMBL/GenBank/DDBJ databases">
        <title>Heavy metals and arsenic resistance mechanisms in polyextremophilic archaea of the family Ferroplasmaceae.</title>
        <authorList>
            <person name="Bulaev A.G."/>
            <person name="Kanygina A.V."/>
        </authorList>
    </citation>
    <scope>NUCLEOTIDE SEQUENCE [LARGE SCALE GENOMIC DNA]</scope>
    <source>
        <strain evidence="4 5">VT</strain>
    </source>
</reference>
<evidence type="ECO:0000313" key="3">
    <source>
        <dbReference type="EMBL" id="KPV46157.1"/>
    </source>
</evidence>
<dbReference type="Proteomes" id="UP000050320">
    <property type="component" value="Unassembled WGS sequence"/>
</dbReference>
<gene>
    <name evidence="4" type="ORF">AOG54_01745</name>
    <name evidence="3" type="ORF">SE19_06810</name>
</gene>
<dbReference type="GO" id="GO:0015074">
    <property type="term" value="P:DNA integration"/>
    <property type="evidence" value="ECO:0007669"/>
    <property type="project" value="InterPro"/>
</dbReference>
<organism evidence="4 5">
    <name type="scientific">Acidiplasma aeolicum</name>
    <dbReference type="NCBI Taxonomy" id="507754"/>
    <lineage>
        <taxon>Archaea</taxon>
        <taxon>Methanobacteriati</taxon>
        <taxon>Thermoplasmatota</taxon>
        <taxon>Thermoplasmata</taxon>
        <taxon>Thermoplasmatales</taxon>
        <taxon>Ferroplasmaceae</taxon>
        <taxon>Acidiplasma</taxon>
    </lineage>
</organism>
<dbReference type="EMBL" id="LJCQ01000291">
    <property type="protein sequence ID" value="KPV46157.1"/>
    <property type="molecule type" value="Genomic_DNA"/>
</dbReference>
<accession>A0A0N8VKI6</accession>
<evidence type="ECO:0000313" key="4">
    <source>
        <dbReference type="EMBL" id="KQB33828.1"/>
    </source>
</evidence>
<dbReference type="InterPro" id="IPR011010">
    <property type="entry name" value="DNA_brk_join_enz"/>
</dbReference>
<dbReference type="PATRIC" id="fig|507754.4.peg.127"/>
<evidence type="ECO:0000313" key="6">
    <source>
        <dbReference type="Proteomes" id="UP000050515"/>
    </source>
</evidence>
<evidence type="ECO:0000256" key="1">
    <source>
        <dbReference type="ARBA" id="ARBA00023172"/>
    </source>
</evidence>
<reference evidence="3 6" key="1">
    <citation type="submission" date="2015-09" db="EMBL/GenBank/DDBJ databases">
        <title>Draft genome sequence of Acidiplasma aeolicum DSM 18409.</title>
        <authorList>
            <person name="Hemp J."/>
        </authorList>
    </citation>
    <scope>NUCLEOTIDE SEQUENCE [LARGE SCALE GENOMIC DNA]</scope>
    <source>
        <strain evidence="3 6">V</strain>
    </source>
</reference>
<dbReference type="RefSeq" id="WP_054964357.1">
    <property type="nucleotide sequence ID" value="NZ_LJCQ01000291.1"/>
</dbReference>
<dbReference type="EMBL" id="LKBG01000275">
    <property type="protein sequence ID" value="KQB33828.1"/>
    <property type="molecule type" value="Genomic_DNA"/>
</dbReference>
<name>A0A0N8VKI6_9ARCH</name>
<sequence>MEPIYHVKQNLEKVKQRLKNSDLPDNVKDKIFEFVEVLREGSGIKEHRQYFYYERLLILSEILEEKILNPSKQDVLNAISELWDRATMRHASYSPSTISDFKKVLKKFVRYVNDGELPKFWKDIHAEKVKSRYSAADQMITYDELQSLLNACKNSRDKAIISLLWDSGIRVSEILKLKVKDFQRSSDGLYATLNIEEGSKNLKYPGIVMMSSIPCSESIRDS</sequence>
<dbReference type="InterPro" id="IPR013762">
    <property type="entry name" value="Integrase-like_cat_sf"/>
</dbReference>
<dbReference type="Gene3D" id="1.10.443.10">
    <property type="entry name" value="Intergrase catalytic core"/>
    <property type="match status" value="1"/>
</dbReference>
<dbReference type="PROSITE" id="PS51898">
    <property type="entry name" value="TYR_RECOMBINASE"/>
    <property type="match status" value="1"/>
</dbReference>
<dbReference type="GO" id="GO:0003677">
    <property type="term" value="F:DNA binding"/>
    <property type="evidence" value="ECO:0007669"/>
    <property type="project" value="InterPro"/>
</dbReference>
<dbReference type="InterPro" id="IPR002104">
    <property type="entry name" value="Integrase_catalytic"/>
</dbReference>
<keyword evidence="1" id="KW-0233">DNA recombination</keyword>
<keyword evidence="5" id="KW-1185">Reference proteome</keyword>
<dbReference type="AlphaFoldDB" id="A0A0N8VKI6"/>
<dbReference type="Proteomes" id="UP000050515">
    <property type="component" value="Unassembled WGS sequence"/>
</dbReference>
<evidence type="ECO:0000313" key="5">
    <source>
        <dbReference type="Proteomes" id="UP000050320"/>
    </source>
</evidence>
<dbReference type="OrthoDB" id="144892at2157"/>
<protein>
    <recommendedName>
        <fullName evidence="2">Tyr recombinase domain-containing protein</fullName>
    </recommendedName>
</protein>
<feature type="domain" description="Tyr recombinase" evidence="2">
    <location>
        <begin position="135"/>
        <end position="222"/>
    </location>
</feature>